<name>F6WN37_CIOIN</name>
<dbReference type="Proteomes" id="UP000008144">
    <property type="component" value="Chromosome 5"/>
</dbReference>
<keyword evidence="2" id="KW-1185">Reference proteome</keyword>
<reference evidence="1" key="4">
    <citation type="submission" date="2025-09" db="UniProtKB">
        <authorList>
            <consortium name="Ensembl"/>
        </authorList>
    </citation>
    <scope>IDENTIFICATION</scope>
</reference>
<reference evidence="1" key="2">
    <citation type="journal article" date="2008" name="Genome Biol.">
        <title>Improved genome assembly and evidence-based global gene model set for the chordate Ciona intestinalis: new insight into intron and operon populations.</title>
        <authorList>
            <person name="Satou Y."/>
            <person name="Mineta K."/>
            <person name="Ogasawara M."/>
            <person name="Sasakura Y."/>
            <person name="Shoguchi E."/>
            <person name="Ueno K."/>
            <person name="Yamada L."/>
            <person name="Matsumoto J."/>
            <person name="Wasserscheid J."/>
            <person name="Dewar K."/>
            <person name="Wiley G.B."/>
            <person name="Macmil S.L."/>
            <person name="Roe B.A."/>
            <person name="Zeller R.W."/>
            <person name="Hastings K.E."/>
            <person name="Lemaire P."/>
            <person name="Lindquist E."/>
            <person name="Endo T."/>
            <person name="Hotta K."/>
            <person name="Inaba K."/>
        </authorList>
    </citation>
    <scope>NUCLEOTIDE SEQUENCE [LARGE SCALE GENOMIC DNA]</scope>
    <source>
        <strain evidence="1">wild type</strain>
    </source>
</reference>
<sequence length="114" mass="12643">MSTLSFAYAPTAFRMLEGVLAVYKPAGLGINSLHNQIISKLLTDMNNLEQRPQKQRLLSKVQTANSTNQSLIPQTNVPDWSDHILVTGPRYRNEDFHISFGNLLDADACGVQGE</sequence>
<protein>
    <recommendedName>
        <fullName evidence="3">Pseudouridine synthase II N-terminal domain-containing protein</fullName>
    </recommendedName>
</protein>
<dbReference type="STRING" id="7719.ENSCINP00000018724"/>
<dbReference type="AlphaFoldDB" id="F6WN37"/>
<dbReference type="GO" id="GO:0009982">
    <property type="term" value="F:pseudouridine synthase activity"/>
    <property type="evidence" value="ECO:0007669"/>
    <property type="project" value="InterPro"/>
</dbReference>
<dbReference type="PANTHER" id="PTHR13195">
    <property type="entry name" value="PSEUDOURIDINE SYNTHASE-RELATED"/>
    <property type="match status" value="1"/>
</dbReference>
<dbReference type="EMBL" id="EAAA01002233">
    <property type="status" value="NOT_ANNOTATED_CDS"/>
    <property type="molecule type" value="Genomic_DNA"/>
</dbReference>
<dbReference type="GeneTree" id="ENSGT00940000156773"/>
<reference evidence="2" key="1">
    <citation type="journal article" date="2002" name="Science">
        <title>The draft genome of Ciona intestinalis: insights into chordate and vertebrate origins.</title>
        <authorList>
            <person name="Dehal P."/>
            <person name="Satou Y."/>
            <person name="Campbell R.K."/>
            <person name="Chapman J."/>
            <person name="Degnan B."/>
            <person name="De Tomaso A."/>
            <person name="Davidson B."/>
            <person name="Di Gregorio A."/>
            <person name="Gelpke M."/>
            <person name="Goodstein D.M."/>
            <person name="Harafuji N."/>
            <person name="Hastings K.E."/>
            <person name="Ho I."/>
            <person name="Hotta K."/>
            <person name="Huang W."/>
            <person name="Kawashima T."/>
            <person name="Lemaire P."/>
            <person name="Martinez D."/>
            <person name="Meinertzhagen I.A."/>
            <person name="Necula S."/>
            <person name="Nonaka M."/>
            <person name="Putnam N."/>
            <person name="Rash S."/>
            <person name="Saiga H."/>
            <person name="Satake M."/>
            <person name="Terry A."/>
            <person name="Yamada L."/>
            <person name="Wang H.G."/>
            <person name="Awazu S."/>
            <person name="Azumi K."/>
            <person name="Boore J."/>
            <person name="Branno M."/>
            <person name="Chin-Bow S."/>
            <person name="DeSantis R."/>
            <person name="Doyle S."/>
            <person name="Francino P."/>
            <person name="Keys D.N."/>
            <person name="Haga S."/>
            <person name="Hayashi H."/>
            <person name="Hino K."/>
            <person name="Imai K.S."/>
            <person name="Inaba K."/>
            <person name="Kano S."/>
            <person name="Kobayashi K."/>
            <person name="Kobayashi M."/>
            <person name="Lee B.I."/>
            <person name="Makabe K.W."/>
            <person name="Manohar C."/>
            <person name="Matassi G."/>
            <person name="Medina M."/>
            <person name="Mochizuki Y."/>
            <person name="Mount S."/>
            <person name="Morishita T."/>
            <person name="Miura S."/>
            <person name="Nakayama A."/>
            <person name="Nishizaka S."/>
            <person name="Nomoto H."/>
            <person name="Ohta F."/>
            <person name="Oishi K."/>
            <person name="Rigoutsos I."/>
            <person name="Sano M."/>
            <person name="Sasaki A."/>
            <person name="Sasakura Y."/>
            <person name="Shoguchi E."/>
            <person name="Shin-i T."/>
            <person name="Spagnuolo A."/>
            <person name="Stainier D."/>
            <person name="Suzuki M.M."/>
            <person name="Tassy O."/>
            <person name="Takatori N."/>
            <person name="Tokuoka M."/>
            <person name="Yagi K."/>
            <person name="Yoshizaki F."/>
            <person name="Wada S."/>
            <person name="Zhang C."/>
            <person name="Hyatt P.D."/>
            <person name="Larimer F."/>
            <person name="Detter C."/>
            <person name="Doggett N."/>
            <person name="Glavina T."/>
            <person name="Hawkins T."/>
            <person name="Richardson P."/>
            <person name="Lucas S."/>
            <person name="Kohara Y."/>
            <person name="Levine M."/>
            <person name="Satoh N."/>
            <person name="Rokhsar D.S."/>
        </authorList>
    </citation>
    <scope>NUCLEOTIDE SEQUENCE [LARGE SCALE GENOMIC DNA]</scope>
</reference>
<evidence type="ECO:0008006" key="3">
    <source>
        <dbReference type="Google" id="ProtNLM"/>
    </source>
</evidence>
<reference evidence="1" key="3">
    <citation type="submission" date="2025-08" db="UniProtKB">
        <authorList>
            <consortium name="Ensembl"/>
        </authorList>
    </citation>
    <scope>IDENTIFICATION</scope>
</reference>
<dbReference type="PANTHER" id="PTHR13195:SF0">
    <property type="entry name" value="PSEUDOURIDYLATE SYNTHASE TRUB2, MITOCHONDRIAL"/>
    <property type="match status" value="1"/>
</dbReference>
<evidence type="ECO:0000313" key="2">
    <source>
        <dbReference type="Proteomes" id="UP000008144"/>
    </source>
</evidence>
<dbReference type="InterPro" id="IPR039048">
    <property type="entry name" value="Trub2"/>
</dbReference>
<dbReference type="Ensembl" id="ENSCINT00000018724.3">
    <property type="protein sequence ID" value="ENSCINP00000018724.3"/>
    <property type="gene ID" value="ENSCING00000009212.3"/>
</dbReference>
<dbReference type="HOGENOM" id="CLU_2126568_0_0_1"/>
<organism evidence="1 2">
    <name type="scientific">Ciona intestinalis</name>
    <name type="common">Transparent sea squirt</name>
    <name type="synonym">Ascidia intestinalis</name>
    <dbReference type="NCBI Taxonomy" id="7719"/>
    <lineage>
        <taxon>Eukaryota</taxon>
        <taxon>Metazoa</taxon>
        <taxon>Chordata</taxon>
        <taxon>Tunicata</taxon>
        <taxon>Ascidiacea</taxon>
        <taxon>Phlebobranchia</taxon>
        <taxon>Cionidae</taxon>
        <taxon>Ciona</taxon>
    </lineage>
</organism>
<dbReference type="GO" id="GO:0001522">
    <property type="term" value="P:pseudouridine synthesis"/>
    <property type="evidence" value="ECO:0007669"/>
    <property type="project" value="InterPro"/>
</dbReference>
<accession>F6WN37</accession>
<evidence type="ECO:0000313" key="1">
    <source>
        <dbReference type="Ensembl" id="ENSCINP00000018724.3"/>
    </source>
</evidence>
<dbReference type="InParanoid" id="F6WN37"/>
<proteinExistence type="predicted"/>